<evidence type="ECO:0000313" key="2">
    <source>
        <dbReference type="EMBL" id="SEN30262.1"/>
    </source>
</evidence>
<sequence>MTKKRVAAFLVLAAILSSVAGYSFSDQAVIKGSLPNAIKHTDF</sequence>
<name>A0AAX2EFI1_9BACI</name>
<dbReference type="AlphaFoldDB" id="A0AAX2EFI1"/>
<dbReference type="Proteomes" id="UP000199735">
    <property type="component" value="Unassembled WGS sequence"/>
</dbReference>
<protein>
    <submittedName>
        <fullName evidence="2">Uncharacterized protein</fullName>
    </submittedName>
</protein>
<keyword evidence="1" id="KW-0732">Signal</keyword>
<proteinExistence type="predicted"/>
<reference evidence="2 3" key="1">
    <citation type="submission" date="2016-10" db="EMBL/GenBank/DDBJ databases">
        <authorList>
            <person name="Varghese N."/>
            <person name="Submissions S."/>
        </authorList>
    </citation>
    <scope>NUCLEOTIDE SEQUENCE [LARGE SCALE GENOMIC DNA]</scope>
    <source>
        <strain evidence="2 3">DSM 21619</strain>
    </source>
</reference>
<gene>
    <name evidence="2" type="ORF">SAMN04489762_1913</name>
</gene>
<dbReference type="GeneID" id="301155862"/>
<evidence type="ECO:0000313" key="3">
    <source>
        <dbReference type="Proteomes" id="UP000199735"/>
    </source>
</evidence>
<evidence type="ECO:0000256" key="1">
    <source>
        <dbReference type="SAM" id="SignalP"/>
    </source>
</evidence>
<dbReference type="EMBL" id="FOCD01000002">
    <property type="protein sequence ID" value="SEN30262.1"/>
    <property type="molecule type" value="Genomic_DNA"/>
</dbReference>
<organism evidence="2 3">
    <name type="scientific">Terribacillus saccharophilus</name>
    <dbReference type="NCBI Taxonomy" id="361277"/>
    <lineage>
        <taxon>Bacteria</taxon>
        <taxon>Bacillati</taxon>
        <taxon>Bacillota</taxon>
        <taxon>Bacilli</taxon>
        <taxon>Bacillales</taxon>
        <taxon>Bacillaceae</taxon>
        <taxon>Terribacillus</taxon>
    </lineage>
</organism>
<feature type="signal peptide" evidence="1">
    <location>
        <begin position="1"/>
        <end position="20"/>
    </location>
</feature>
<accession>A0AAX2EFI1</accession>
<comment type="caution">
    <text evidence="2">The sequence shown here is derived from an EMBL/GenBank/DDBJ whole genome shotgun (WGS) entry which is preliminary data.</text>
</comment>
<feature type="chain" id="PRO_5043645831" evidence="1">
    <location>
        <begin position="21"/>
        <end position="43"/>
    </location>
</feature>
<dbReference type="RefSeq" id="WP_281176661.1">
    <property type="nucleotide sequence ID" value="NZ_CP008876.1"/>
</dbReference>